<dbReference type="Proteomes" id="UP000593567">
    <property type="component" value="Unassembled WGS sequence"/>
</dbReference>
<organism evidence="2 3">
    <name type="scientific">Bugula neritina</name>
    <name type="common">Brown bryozoan</name>
    <name type="synonym">Sertularia neritina</name>
    <dbReference type="NCBI Taxonomy" id="10212"/>
    <lineage>
        <taxon>Eukaryota</taxon>
        <taxon>Metazoa</taxon>
        <taxon>Spiralia</taxon>
        <taxon>Lophotrochozoa</taxon>
        <taxon>Bryozoa</taxon>
        <taxon>Gymnolaemata</taxon>
        <taxon>Cheilostomatida</taxon>
        <taxon>Flustrina</taxon>
        <taxon>Buguloidea</taxon>
        <taxon>Bugulidae</taxon>
        <taxon>Bugula</taxon>
    </lineage>
</organism>
<dbReference type="OrthoDB" id="6287367at2759"/>
<evidence type="ECO:0000313" key="2">
    <source>
        <dbReference type="EMBL" id="KAF6021824.1"/>
    </source>
</evidence>
<dbReference type="EMBL" id="VXIV02002956">
    <property type="protein sequence ID" value="KAF6021824.1"/>
    <property type="molecule type" value="Genomic_DNA"/>
</dbReference>
<name>A0A7J7J7T7_BUGNE</name>
<keyword evidence="3" id="KW-1185">Reference proteome</keyword>
<sequence length="129" mass="14682">MGTSYHQEALRKQRMLERSHAALERIRGGNGNTFGQKDGSDYVSPLTISQPERAPKPSNTAGCLSGKDSVHVDRIYSVMYPDKNNPTYLDDPCRVNRRQNVEQSKYEALQKINGTLHIQLVNEKKFFDQ</sequence>
<proteinExistence type="predicted"/>
<feature type="region of interest" description="Disordered" evidence="1">
    <location>
        <begin position="26"/>
        <end position="65"/>
    </location>
</feature>
<dbReference type="AlphaFoldDB" id="A0A7J7J7T7"/>
<evidence type="ECO:0000256" key="1">
    <source>
        <dbReference type="SAM" id="MobiDB-lite"/>
    </source>
</evidence>
<gene>
    <name evidence="2" type="ORF">EB796_019865</name>
</gene>
<protein>
    <submittedName>
        <fullName evidence="2">Uncharacterized protein</fullName>
    </submittedName>
</protein>
<reference evidence="2" key="1">
    <citation type="submission" date="2020-06" db="EMBL/GenBank/DDBJ databases">
        <title>Draft genome of Bugula neritina, a colonial animal packing powerful symbionts and potential medicines.</title>
        <authorList>
            <person name="Rayko M."/>
        </authorList>
    </citation>
    <scope>NUCLEOTIDE SEQUENCE [LARGE SCALE GENOMIC DNA]</scope>
    <source>
        <strain evidence="2">Kwan_BN1</strain>
    </source>
</reference>
<evidence type="ECO:0000313" key="3">
    <source>
        <dbReference type="Proteomes" id="UP000593567"/>
    </source>
</evidence>
<comment type="caution">
    <text evidence="2">The sequence shown here is derived from an EMBL/GenBank/DDBJ whole genome shotgun (WGS) entry which is preliminary data.</text>
</comment>
<accession>A0A7J7J7T7</accession>